<evidence type="ECO:0000313" key="4">
    <source>
        <dbReference type="Proteomes" id="UP000002872"/>
    </source>
</evidence>
<dbReference type="HOGENOM" id="CLU_2171708_0_0_1"/>
<dbReference type="GO" id="GO:0008270">
    <property type="term" value="F:zinc ion binding"/>
    <property type="evidence" value="ECO:0007669"/>
    <property type="project" value="UniProtKB-KW"/>
</dbReference>
<dbReference type="OrthoDB" id="6077919at2759"/>
<dbReference type="Proteomes" id="UP000002872">
    <property type="component" value="Unassembled WGS sequence"/>
</dbReference>
<reference evidence="3" key="1">
    <citation type="submission" date="2011-01" db="EMBL/GenBank/DDBJ databases">
        <title>The Genome Sequence of Nematocida parisii strain ERTm3.</title>
        <authorList>
            <consortium name="The Broad Institute Genome Sequencing Platform"/>
            <consortium name="The Broad Institute Genome Sequencing Center for Infectious Disease"/>
            <person name="Cuomo C."/>
            <person name="Troemel E."/>
            <person name="Young S.K."/>
            <person name="Zeng Q."/>
            <person name="Gargeya S."/>
            <person name="Fitzgerald M."/>
            <person name="Haas B."/>
            <person name="Abouelleil A."/>
            <person name="Alvarado L."/>
            <person name="Arachchi H.M."/>
            <person name="Berlin A."/>
            <person name="Chapman S.B."/>
            <person name="Gearin G."/>
            <person name="Goldberg J."/>
            <person name="Griggs A."/>
            <person name="Gujja S."/>
            <person name="Hansen M."/>
            <person name="Heiman D."/>
            <person name="Howarth C."/>
            <person name="Larimer J."/>
            <person name="Lui A."/>
            <person name="MacDonald P.J.P."/>
            <person name="McCowen C."/>
            <person name="Montmayeur A."/>
            <person name="Murphy C."/>
            <person name="Neiman D."/>
            <person name="Pearson M."/>
            <person name="Priest M."/>
            <person name="Roberts A."/>
            <person name="Saif S."/>
            <person name="Shea T."/>
            <person name="Sisk P."/>
            <person name="Stolte C."/>
            <person name="Sykes S."/>
            <person name="Wortman J."/>
            <person name="Nusbaum C."/>
            <person name="Birren B."/>
        </authorList>
    </citation>
    <scope>NUCLEOTIDE SEQUENCE</scope>
    <source>
        <strain evidence="3">ERTm3</strain>
    </source>
</reference>
<dbReference type="SMART" id="SM00355">
    <property type="entry name" value="ZnF_C2H2"/>
    <property type="match status" value="1"/>
</dbReference>
<feature type="domain" description="C2H2-type" evidence="2">
    <location>
        <begin position="93"/>
        <end position="120"/>
    </location>
</feature>
<dbReference type="PROSITE" id="PS00028">
    <property type="entry name" value="ZINC_FINGER_C2H2_1"/>
    <property type="match status" value="1"/>
</dbReference>
<dbReference type="OMA" id="HMNMHEK"/>
<gene>
    <name evidence="3" type="ORF">NEQG_02257</name>
</gene>
<dbReference type="Gene3D" id="3.30.160.60">
    <property type="entry name" value="Classic Zinc Finger"/>
    <property type="match status" value="1"/>
</dbReference>
<dbReference type="InParanoid" id="I3EER3"/>
<keyword evidence="1" id="KW-0863">Zinc-finger</keyword>
<dbReference type="AlphaFoldDB" id="I3EER3"/>
<evidence type="ECO:0000259" key="2">
    <source>
        <dbReference type="PROSITE" id="PS50157"/>
    </source>
</evidence>
<evidence type="ECO:0000256" key="1">
    <source>
        <dbReference type="PROSITE-ProRule" id="PRU00042"/>
    </source>
</evidence>
<dbReference type="InterPro" id="IPR013087">
    <property type="entry name" value="Znf_C2H2_type"/>
</dbReference>
<accession>I3EER3</accession>
<sequence length="125" mass="14190">MDVFYTVSEKFLMKEATIEMEDKRKGEGQKPTEGSAVIQMQKEAVEQLKGVSIRHYIESDVVIRTVGGSKLKLKGWSTETKPKVASEPVKPIHTCHICDKTFVDKRRLAIHMNMHEKKSTENTTA</sequence>
<keyword evidence="4" id="KW-1185">Reference proteome</keyword>
<name>I3EER3_NEMP3</name>
<dbReference type="EMBL" id="GL870881">
    <property type="protein sequence ID" value="EIJ87710.1"/>
    <property type="molecule type" value="Genomic_DNA"/>
</dbReference>
<dbReference type="InterPro" id="IPR036236">
    <property type="entry name" value="Znf_C2H2_sf"/>
</dbReference>
<keyword evidence="1" id="KW-0862">Zinc</keyword>
<keyword evidence="1" id="KW-0479">Metal-binding</keyword>
<proteinExistence type="predicted"/>
<dbReference type="SUPFAM" id="SSF57667">
    <property type="entry name" value="beta-beta-alpha zinc fingers"/>
    <property type="match status" value="1"/>
</dbReference>
<organism evidence="3 4">
    <name type="scientific">Nematocida parisii (strain ERTm3)</name>
    <name type="common">Nematode killer fungus</name>
    <dbReference type="NCBI Taxonomy" id="935791"/>
    <lineage>
        <taxon>Eukaryota</taxon>
        <taxon>Fungi</taxon>
        <taxon>Fungi incertae sedis</taxon>
        <taxon>Microsporidia</taxon>
        <taxon>Nematocida</taxon>
    </lineage>
</organism>
<dbReference type="VEuPathDB" id="MicrosporidiaDB:NEQG_02257"/>
<protein>
    <recommendedName>
        <fullName evidence="2">C2H2-type domain-containing protein</fullName>
    </recommendedName>
</protein>
<dbReference type="PROSITE" id="PS50157">
    <property type="entry name" value="ZINC_FINGER_C2H2_2"/>
    <property type="match status" value="1"/>
</dbReference>
<evidence type="ECO:0000313" key="3">
    <source>
        <dbReference type="EMBL" id="EIJ87710.1"/>
    </source>
</evidence>